<dbReference type="OrthoDB" id="9758923at2"/>
<protein>
    <recommendedName>
        <fullName evidence="3">Glycosyl hydrolase</fullName>
    </recommendedName>
</protein>
<evidence type="ECO:0008006" key="3">
    <source>
        <dbReference type="Google" id="ProtNLM"/>
    </source>
</evidence>
<dbReference type="SUPFAM" id="SSF75005">
    <property type="entry name" value="Arabinanase/levansucrase/invertase"/>
    <property type="match status" value="1"/>
</dbReference>
<proteinExistence type="predicted"/>
<reference evidence="1 2" key="1">
    <citation type="journal article" date="2016" name="Int. J. Syst. Evol. Microbiol.">
        <title>Acidipila dinghuensis sp. nov., an acidobacterium isolated from forest soil.</title>
        <authorList>
            <person name="Jiang Y.W."/>
            <person name="Wang J."/>
            <person name="Chen M.H."/>
            <person name="Lv Y.Y."/>
            <person name="Qiu L.H."/>
        </authorList>
    </citation>
    <scope>NUCLEOTIDE SEQUENCE [LARGE SCALE GENOMIC DNA]</scope>
    <source>
        <strain evidence="1 2">DHOF10</strain>
    </source>
</reference>
<dbReference type="AlphaFoldDB" id="A0A4Q1SCY3"/>
<accession>A0A4Q1SCY3</accession>
<dbReference type="Gene3D" id="2.115.10.20">
    <property type="entry name" value="Glycosyl hydrolase domain, family 43"/>
    <property type="match status" value="1"/>
</dbReference>
<organism evidence="1 2">
    <name type="scientific">Silvibacterium dinghuense</name>
    <dbReference type="NCBI Taxonomy" id="1560006"/>
    <lineage>
        <taxon>Bacteria</taxon>
        <taxon>Pseudomonadati</taxon>
        <taxon>Acidobacteriota</taxon>
        <taxon>Terriglobia</taxon>
        <taxon>Terriglobales</taxon>
        <taxon>Acidobacteriaceae</taxon>
        <taxon>Silvibacterium</taxon>
    </lineage>
</organism>
<dbReference type="PANTHER" id="PTHR43301">
    <property type="entry name" value="ARABINAN ENDO-1,5-ALPHA-L-ARABINOSIDASE"/>
    <property type="match status" value="1"/>
</dbReference>
<dbReference type="InterPro" id="IPR050727">
    <property type="entry name" value="GH43_arabinanases"/>
</dbReference>
<name>A0A4Q1SCY3_9BACT</name>
<dbReference type="CDD" id="cd08983">
    <property type="entry name" value="GH43_Bt3655-like"/>
    <property type="match status" value="1"/>
</dbReference>
<sequence>MLLAAVVPAMAQALKAGDPYVFAYFREPGNQGIYFALSRDGYHYTPLNDGQPWIRPTAPGEIMRDVYITRNPDGHGFRMVFTWAWHGDSIGVASSDDLMHWSPQRDVKIMSDFPSVQNTWAPETYWDVKKKQWLIVWASSFAAASGSKDKGEGLRLWSSWTRDWQSFTKPEKFFDRGYPVIDATMFHREMHGKKDVVMVFKDQTTDPLRYNERWVAGPTVAGPWGEASGPINESWSEGPSVIHVKDKWVVFYDHYRSPRARFEAVETSDWIHWESADDAIDLPEGSKHGSFFQVTKQEAQRLLSRHDTPSVATQP</sequence>
<dbReference type="RefSeq" id="WP_129208096.1">
    <property type="nucleotide sequence ID" value="NZ_BMGU01000003.1"/>
</dbReference>
<keyword evidence="2" id="KW-1185">Reference proteome</keyword>
<dbReference type="InterPro" id="IPR023296">
    <property type="entry name" value="Glyco_hydro_beta-prop_sf"/>
</dbReference>
<dbReference type="Proteomes" id="UP000290253">
    <property type="component" value="Unassembled WGS sequence"/>
</dbReference>
<dbReference type="PANTHER" id="PTHR43301:SF3">
    <property type="entry name" value="ARABINAN ENDO-1,5-ALPHA-L-ARABINOSIDASE A-RELATED"/>
    <property type="match status" value="1"/>
</dbReference>
<comment type="caution">
    <text evidence="1">The sequence shown here is derived from an EMBL/GenBank/DDBJ whole genome shotgun (WGS) entry which is preliminary data.</text>
</comment>
<evidence type="ECO:0000313" key="1">
    <source>
        <dbReference type="EMBL" id="RXS94927.1"/>
    </source>
</evidence>
<dbReference type="EMBL" id="SDMK01000002">
    <property type="protein sequence ID" value="RXS94927.1"/>
    <property type="molecule type" value="Genomic_DNA"/>
</dbReference>
<evidence type="ECO:0000313" key="2">
    <source>
        <dbReference type="Proteomes" id="UP000290253"/>
    </source>
</evidence>
<gene>
    <name evidence="1" type="ORF">ESZ00_09815</name>
</gene>